<dbReference type="Proteomes" id="UP000002058">
    <property type="component" value="Unassembled WGS sequence"/>
</dbReference>
<evidence type="ECO:0000256" key="4">
    <source>
        <dbReference type="SAM" id="Coils"/>
    </source>
</evidence>
<evidence type="ECO:0000256" key="2">
    <source>
        <dbReference type="ARBA" id="ARBA00022553"/>
    </source>
</evidence>
<keyword evidence="2" id="KW-0597">Phosphoprotein</keyword>
<feature type="compositionally biased region" description="Low complexity" evidence="5">
    <location>
        <begin position="174"/>
        <end position="184"/>
    </location>
</feature>
<dbReference type="GO" id="GO:0032040">
    <property type="term" value="C:small-subunit processome"/>
    <property type="evidence" value="ECO:0007669"/>
    <property type="project" value="InterPro"/>
</dbReference>
<evidence type="ECO:0000313" key="6">
    <source>
        <dbReference type="EMBL" id="EEP81695.1"/>
    </source>
</evidence>
<evidence type="ECO:0000256" key="5">
    <source>
        <dbReference type="SAM" id="MobiDB-lite"/>
    </source>
</evidence>
<feature type="region of interest" description="Disordered" evidence="5">
    <location>
        <begin position="1"/>
        <end position="272"/>
    </location>
</feature>
<dbReference type="InterPro" id="IPR006709">
    <property type="entry name" value="SSU_processome_Utp14"/>
</dbReference>
<feature type="compositionally biased region" description="Basic and acidic residues" evidence="5">
    <location>
        <begin position="258"/>
        <end position="272"/>
    </location>
</feature>
<dbReference type="STRING" id="336963.C4JVG8"/>
<sequence length="894" mass="101040">MSGRRSNVLNNLKNDPAKSKSGGGKRKLGRGLDALAIAEREVPQKLGVKKHRLGDEDDYDSRRKRGYDEEVDDDDGPSKRRRTEDSGQSDAGSDSEGNEWTVGKVDSENDSEIDSDNAFGSSDEERFEGYSFRASSTRKNSQAKPKGGKRDLPQSESNDEDGASDAEMDDDLGVDAVDLAAAWDMNAEESEEEKRKTASKTRKQATHEDTDSDDASSTGSESEEEADDESDLSISEDEATDNAWPKTGGIPGKLDVPLSKREQDRLDRTAAYQKSKETLDRWIDTVKANRRAEHLSFPLPEVAPLQDSKIVDSKPRTDLESTIQNILIESGLATSNGKDTEKRIQEFEELEANKLSIHDLQERRNELRKARELLFREEVRAKRIKKIKSKAYRRVHRKEREKVEQREREALAAAGVDMEDGDRERADRLRAEMRMGAKHRESKWAKSVKQTGRANWDEDTRSGIAEQARRKEELQRRIEGKRVENEDYLGSSSSESEEDDVDPFDNEIGSEDEAQMLRRKLGKLAPRSTEEEELAGPHAKLLSMKFMQNAEASRKAANEAEIKKLDRELAGEESASEIGDEEAGRQRFGKDDTKPSDKHRPIAPRQEFEEPDSENENSNLIEADEIDIRVNGTTDKKSKQPRQPSSRRNGIAVPSEPTNKEDDVNPWLTEGTKQSRKKKNVVDRTMDITLIDNTAQAPAAETDNRQKKSVSGRKGASQPRQNFRESGDHSSDDDDSHVPVLLQNEELVKRAFAGDEVLEAFTKEKHETIADEDDKVVEDTLPGWGSWTGSGLTKKEKKEARAQRSFKTVEGIKPSKRKDAKLDRVIINEKRVRKNTKYLASQLPHPFESRQQYERSLRLPIGPEWTTKEVFQKSTQPRIMVKQGVIKPIQRPQL</sequence>
<dbReference type="Pfam" id="PF04615">
    <property type="entry name" value="Utp14"/>
    <property type="match status" value="1"/>
</dbReference>
<dbReference type="AlphaFoldDB" id="C4JVG8"/>
<gene>
    <name evidence="6" type="ORF">UREG_06560</name>
</gene>
<feature type="compositionally biased region" description="Basic and acidic residues" evidence="5">
    <location>
        <begin position="793"/>
        <end position="802"/>
    </location>
</feature>
<protein>
    <submittedName>
        <fullName evidence="6">Uncharacterized protein</fullName>
    </submittedName>
</protein>
<name>C4JVG8_UNCRE</name>
<feature type="compositionally biased region" description="Basic and acidic residues" evidence="5">
    <location>
        <begin position="422"/>
        <end position="444"/>
    </location>
</feature>
<feature type="region of interest" description="Disordered" evidence="5">
    <location>
        <begin position="565"/>
        <end position="738"/>
    </location>
</feature>
<dbReference type="FunCoup" id="C4JVG8">
    <property type="interactions" value="680"/>
</dbReference>
<dbReference type="EMBL" id="CH476618">
    <property type="protein sequence ID" value="EEP81695.1"/>
    <property type="molecule type" value="Genomic_DNA"/>
</dbReference>
<dbReference type="PANTHER" id="PTHR14150:SF12">
    <property type="entry name" value="U3 SMALL NUCLEOLAR RNA-ASSOCIATED PROTEIN 14 HOMOLOG A"/>
    <property type="match status" value="1"/>
</dbReference>
<feature type="compositionally biased region" description="Basic and acidic residues" evidence="5">
    <location>
        <begin position="582"/>
        <end position="600"/>
    </location>
</feature>
<keyword evidence="7" id="KW-1185">Reference proteome</keyword>
<dbReference type="VEuPathDB" id="FungiDB:UREG_06560"/>
<reference evidence="7" key="1">
    <citation type="journal article" date="2009" name="Genome Res.">
        <title>Comparative genomic analyses of the human fungal pathogens Coccidioides and their relatives.</title>
        <authorList>
            <person name="Sharpton T.J."/>
            <person name="Stajich J.E."/>
            <person name="Rounsley S.D."/>
            <person name="Gardner M.J."/>
            <person name="Wortman J.R."/>
            <person name="Jordar V.S."/>
            <person name="Maiti R."/>
            <person name="Kodira C.D."/>
            <person name="Neafsey D.E."/>
            <person name="Zeng Q."/>
            <person name="Hung C.-Y."/>
            <person name="McMahan C."/>
            <person name="Muszewska A."/>
            <person name="Grynberg M."/>
            <person name="Mandel M.A."/>
            <person name="Kellner E.M."/>
            <person name="Barker B.M."/>
            <person name="Galgiani J.N."/>
            <person name="Orbach M.J."/>
            <person name="Kirkland T.N."/>
            <person name="Cole G.T."/>
            <person name="Henn M.R."/>
            <person name="Birren B.W."/>
            <person name="Taylor J.W."/>
        </authorList>
    </citation>
    <scope>NUCLEOTIDE SEQUENCE [LARGE SCALE GENOMIC DNA]</scope>
    <source>
        <strain evidence="7">UAMH 1704</strain>
    </source>
</reference>
<dbReference type="OMA" id="QVIEPMD"/>
<keyword evidence="3" id="KW-0539">Nucleus</keyword>
<evidence type="ECO:0000313" key="7">
    <source>
        <dbReference type="Proteomes" id="UP000002058"/>
    </source>
</evidence>
<feature type="compositionally biased region" description="Basic and acidic residues" evidence="5">
    <location>
        <begin position="455"/>
        <end position="485"/>
    </location>
</feature>
<feature type="compositionally biased region" description="Acidic residues" evidence="5">
    <location>
        <begin position="221"/>
        <end position="240"/>
    </location>
</feature>
<dbReference type="OrthoDB" id="277439at2759"/>
<feature type="region of interest" description="Disordered" evidence="5">
    <location>
        <begin position="787"/>
        <end position="814"/>
    </location>
</feature>
<dbReference type="GO" id="GO:0006364">
    <property type="term" value="P:rRNA processing"/>
    <property type="evidence" value="ECO:0007669"/>
    <property type="project" value="InterPro"/>
</dbReference>
<dbReference type="eggNOG" id="KOG2172">
    <property type="taxonomic scope" value="Eukaryota"/>
</dbReference>
<dbReference type="HOGENOM" id="CLU_003783_0_0_1"/>
<dbReference type="InParanoid" id="C4JVG8"/>
<feature type="region of interest" description="Disordered" evidence="5">
    <location>
        <begin position="414"/>
        <end position="541"/>
    </location>
</feature>
<feature type="compositionally biased region" description="Acidic residues" evidence="5">
    <location>
        <begin position="495"/>
        <end position="514"/>
    </location>
</feature>
<dbReference type="PANTHER" id="PTHR14150">
    <property type="entry name" value="U3 SMALL NUCLEOLAR RNA-ASSOCIATED PROTEIN 14"/>
    <property type="match status" value="1"/>
</dbReference>
<dbReference type="RefSeq" id="XP_002583593.1">
    <property type="nucleotide sequence ID" value="XM_002583547.1"/>
</dbReference>
<dbReference type="KEGG" id="ure:UREG_06560"/>
<feature type="compositionally biased region" description="Polar residues" evidence="5">
    <location>
        <begin position="133"/>
        <end position="143"/>
    </location>
</feature>
<feature type="coiled-coil region" evidence="4">
    <location>
        <begin position="350"/>
        <end position="377"/>
    </location>
</feature>
<dbReference type="GeneID" id="8438389"/>
<accession>C4JVG8</accession>
<keyword evidence="4" id="KW-0175">Coiled coil</keyword>
<organism evidence="6 7">
    <name type="scientific">Uncinocarpus reesii (strain UAMH 1704)</name>
    <dbReference type="NCBI Taxonomy" id="336963"/>
    <lineage>
        <taxon>Eukaryota</taxon>
        <taxon>Fungi</taxon>
        <taxon>Dikarya</taxon>
        <taxon>Ascomycota</taxon>
        <taxon>Pezizomycotina</taxon>
        <taxon>Eurotiomycetes</taxon>
        <taxon>Eurotiomycetidae</taxon>
        <taxon>Onygenales</taxon>
        <taxon>Onygenaceae</taxon>
        <taxon>Uncinocarpus</taxon>
    </lineage>
</organism>
<evidence type="ECO:0000256" key="1">
    <source>
        <dbReference type="ARBA" id="ARBA00004604"/>
    </source>
</evidence>
<proteinExistence type="predicted"/>
<feature type="compositionally biased region" description="Polar residues" evidence="5">
    <location>
        <begin position="1"/>
        <end position="13"/>
    </location>
</feature>
<feature type="compositionally biased region" description="Acidic residues" evidence="5">
    <location>
        <begin position="157"/>
        <end position="173"/>
    </location>
</feature>
<feature type="compositionally biased region" description="Basic and acidic residues" evidence="5">
    <location>
        <begin position="76"/>
        <end position="85"/>
    </location>
</feature>
<comment type="subcellular location">
    <subcellularLocation>
        <location evidence="1">Nucleus</location>
        <location evidence="1">Nucleolus</location>
    </subcellularLocation>
</comment>
<evidence type="ECO:0000256" key="3">
    <source>
        <dbReference type="ARBA" id="ARBA00023242"/>
    </source>
</evidence>